<dbReference type="PROSITE" id="PS51450">
    <property type="entry name" value="LRR"/>
    <property type="match status" value="2"/>
</dbReference>
<accession>A0A1X0SF14</accession>
<keyword evidence="1" id="KW-0433">Leucine-rich repeat</keyword>
<evidence type="ECO:0000313" key="4">
    <source>
        <dbReference type="EMBL" id="ORE22914.1"/>
    </source>
</evidence>
<dbReference type="InterPro" id="IPR001611">
    <property type="entry name" value="Leu-rich_rpt"/>
</dbReference>
<dbReference type="Gene3D" id="3.80.10.10">
    <property type="entry name" value="Ribonuclease Inhibitor"/>
    <property type="match status" value="1"/>
</dbReference>
<dbReference type="SUPFAM" id="SSF52058">
    <property type="entry name" value="L domain-like"/>
    <property type="match status" value="1"/>
</dbReference>
<name>A0A1X0SF14_RHIZD</name>
<dbReference type="CDD" id="cd04301">
    <property type="entry name" value="NAT_SF"/>
    <property type="match status" value="1"/>
</dbReference>
<dbReference type="PANTHER" id="PTHR48051">
    <property type="match status" value="1"/>
</dbReference>
<keyword evidence="3" id="KW-0812">Transmembrane</keyword>
<evidence type="ECO:0000256" key="3">
    <source>
        <dbReference type="SAM" id="Phobius"/>
    </source>
</evidence>
<dbReference type="Proteomes" id="UP000242381">
    <property type="component" value="Unassembled WGS sequence"/>
</dbReference>
<dbReference type="InterPro" id="IPR032675">
    <property type="entry name" value="LRR_dom_sf"/>
</dbReference>
<protein>
    <submittedName>
        <fullName evidence="4">L domain-like protein</fullName>
    </submittedName>
</protein>
<dbReference type="PRINTS" id="PR00019">
    <property type="entry name" value="LEURICHRPT"/>
</dbReference>
<sequence length="450" mass="53128">MTRIREYENSDLNRAKEFYINMENEKRQERIIRYLKKKRAVRQSWQLGILGLVGLQLMRRTSWSTMFIEMTIWTTSIGLIWYLHIHDEYRKEIKKKADEMVDVLKSKESHCWIMENGKDIVGTVILKCDQREGKIGYLTGVNSEIRRSLVKNAIQFAKSNKIEVINENNNNSKEKSHLDKVDLIHQNDILVRYTQSSLDLHNMNLSMIPIHIPLFRKLTKLDLSFNKLKELPSSIEQLTNLKHLNLSHNELTQLPSTLYQLTQLMHCDFSFNPLQSISPHFSRLLNLSYLDLSHTNLQFIPAECLDLSLTTIRLDHCPYLLTDEFEYNIKFNPSSLFEICAREIIHPIMANVLKKKKVKKSISLLKTLPPHILQYLSSPNTCSSCGGPYFDTHLIRYRLIHRHDDTWIPVQYRLCSFHWLTEDQRVTDMFSFKPRLFLPKLKHSRLFELK</sequence>
<evidence type="ECO:0000256" key="2">
    <source>
        <dbReference type="ARBA" id="ARBA00022737"/>
    </source>
</evidence>
<dbReference type="VEuPathDB" id="FungiDB:BCV72DRAFT_251454"/>
<keyword evidence="2" id="KW-0677">Repeat</keyword>
<dbReference type="EMBL" id="KV921262">
    <property type="protein sequence ID" value="ORE22914.1"/>
    <property type="molecule type" value="Genomic_DNA"/>
</dbReference>
<evidence type="ECO:0000256" key="1">
    <source>
        <dbReference type="ARBA" id="ARBA00022614"/>
    </source>
</evidence>
<dbReference type="PANTHER" id="PTHR48051:SF1">
    <property type="entry name" value="RAS SUPPRESSOR PROTEIN 1"/>
    <property type="match status" value="1"/>
</dbReference>
<gene>
    <name evidence="4" type="ORF">BCV71DRAFT_208630</name>
</gene>
<dbReference type="SMART" id="SM00369">
    <property type="entry name" value="LRR_TYP"/>
    <property type="match status" value="3"/>
</dbReference>
<organism evidence="4 5">
    <name type="scientific">Rhizopus microsporus</name>
    <dbReference type="NCBI Taxonomy" id="58291"/>
    <lineage>
        <taxon>Eukaryota</taxon>
        <taxon>Fungi</taxon>
        <taxon>Fungi incertae sedis</taxon>
        <taxon>Mucoromycota</taxon>
        <taxon>Mucoromycotina</taxon>
        <taxon>Mucoromycetes</taxon>
        <taxon>Mucorales</taxon>
        <taxon>Mucorineae</taxon>
        <taxon>Rhizopodaceae</taxon>
        <taxon>Rhizopus</taxon>
    </lineage>
</organism>
<reference evidence="4 5" key="1">
    <citation type="journal article" date="2016" name="Proc. Natl. Acad. Sci. U.S.A.">
        <title>Lipid metabolic changes in an early divergent fungus govern the establishment of a mutualistic symbiosis with endobacteria.</title>
        <authorList>
            <person name="Lastovetsky O.A."/>
            <person name="Gaspar M.L."/>
            <person name="Mondo S.J."/>
            <person name="LaButti K.M."/>
            <person name="Sandor L."/>
            <person name="Grigoriev I.V."/>
            <person name="Henry S.A."/>
            <person name="Pawlowska T.E."/>
        </authorList>
    </citation>
    <scope>NUCLEOTIDE SEQUENCE [LARGE SCALE GENOMIC DNA]</scope>
    <source>
        <strain evidence="4 5">ATCC 11559</strain>
    </source>
</reference>
<dbReference type="InterPro" id="IPR050216">
    <property type="entry name" value="LRR_domain-containing"/>
</dbReference>
<keyword evidence="3" id="KW-1133">Transmembrane helix</keyword>
<dbReference type="OMA" id="EICAREI"/>
<keyword evidence="3" id="KW-0472">Membrane</keyword>
<dbReference type="GO" id="GO:0005737">
    <property type="term" value="C:cytoplasm"/>
    <property type="evidence" value="ECO:0007669"/>
    <property type="project" value="TreeGrafter"/>
</dbReference>
<dbReference type="InterPro" id="IPR003591">
    <property type="entry name" value="Leu-rich_rpt_typical-subtyp"/>
</dbReference>
<dbReference type="Pfam" id="PF13855">
    <property type="entry name" value="LRR_8"/>
    <property type="match status" value="1"/>
</dbReference>
<proteinExistence type="predicted"/>
<feature type="transmembrane region" description="Helical" evidence="3">
    <location>
        <begin position="64"/>
        <end position="85"/>
    </location>
</feature>
<dbReference type="AlphaFoldDB" id="A0A1X0SF14"/>
<evidence type="ECO:0000313" key="5">
    <source>
        <dbReference type="Proteomes" id="UP000242381"/>
    </source>
</evidence>